<comment type="caution">
    <text evidence="1">The sequence shown here is derived from an EMBL/GenBank/DDBJ whole genome shotgun (WGS) entry which is preliminary data.</text>
</comment>
<gene>
    <name evidence="1" type="ORF">KUTeg_022300</name>
</gene>
<protein>
    <submittedName>
        <fullName evidence="1">Uncharacterized protein</fullName>
    </submittedName>
</protein>
<proteinExistence type="predicted"/>
<keyword evidence="2" id="KW-1185">Reference proteome</keyword>
<reference evidence="1 2" key="1">
    <citation type="submission" date="2022-12" db="EMBL/GenBank/DDBJ databases">
        <title>Chromosome-level genome of Tegillarca granosa.</title>
        <authorList>
            <person name="Kim J."/>
        </authorList>
    </citation>
    <scope>NUCLEOTIDE SEQUENCE [LARGE SCALE GENOMIC DNA]</scope>
    <source>
        <strain evidence="1">Teg-2019</strain>
        <tissue evidence="1">Adductor muscle</tissue>
    </source>
</reference>
<evidence type="ECO:0000313" key="2">
    <source>
        <dbReference type="Proteomes" id="UP001217089"/>
    </source>
</evidence>
<sequence length="60" mass="7024">MHYDVEESNVELKRFADSQVPSFYKKYKKCVTEHQILKAVKKGELFGMVECDISIGDQWP</sequence>
<name>A0ABQ9E8N3_TEGGR</name>
<evidence type="ECO:0000313" key="1">
    <source>
        <dbReference type="EMBL" id="KAJ8300781.1"/>
    </source>
</evidence>
<accession>A0ABQ9E8N3</accession>
<dbReference type="Proteomes" id="UP001217089">
    <property type="component" value="Unassembled WGS sequence"/>
</dbReference>
<organism evidence="1 2">
    <name type="scientific">Tegillarca granosa</name>
    <name type="common">Malaysian cockle</name>
    <name type="synonym">Anadara granosa</name>
    <dbReference type="NCBI Taxonomy" id="220873"/>
    <lineage>
        <taxon>Eukaryota</taxon>
        <taxon>Metazoa</taxon>
        <taxon>Spiralia</taxon>
        <taxon>Lophotrochozoa</taxon>
        <taxon>Mollusca</taxon>
        <taxon>Bivalvia</taxon>
        <taxon>Autobranchia</taxon>
        <taxon>Pteriomorphia</taxon>
        <taxon>Arcoida</taxon>
        <taxon>Arcoidea</taxon>
        <taxon>Arcidae</taxon>
        <taxon>Tegillarca</taxon>
    </lineage>
</organism>
<dbReference type="EMBL" id="JARBDR010000919">
    <property type="protein sequence ID" value="KAJ8300781.1"/>
    <property type="molecule type" value="Genomic_DNA"/>
</dbReference>